<dbReference type="GO" id="GO:0051539">
    <property type="term" value="F:4 iron, 4 sulfur cluster binding"/>
    <property type="evidence" value="ECO:0007669"/>
    <property type="project" value="UniProtKB-KW"/>
</dbReference>
<dbReference type="SUPFAM" id="SSF54862">
    <property type="entry name" value="4Fe-4S ferredoxins"/>
    <property type="match status" value="1"/>
</dbReference>
<evidence type="ECO:0000256" key="5">
    <source>
        <dbReference type="ARBA" id="ARBA00023004"/>
    </source>
</evidence>
<keyword evidence="6" id="KW-0411">Iron-sulfur</keyword>
<evidence type="ECO:0000256" key="1">
    <source>
        <dbReference type="ARBA" id="ARBA00004196"/>
    </source>
</evidence>
<dbReference type="InterPro" id="IPR017900">
    <property type="entry name" value="4Fe4S_Fe_S_CS"/>
</dbReference>
<accession>A0A7R6PPK6</accession>
<evidence type="ECO:0000313" key="8">
    <source>
        <dbReference type="EMBL" id="BBB32021.1"/>
    </source>
</evidence>
<dbReference type="Pfam" id="PF13247">
    <property type="entry name" value="Fer4_11"/>
    <property type="match status" value="1"/>
</dbReference>
<dbReference type="EMBL" id="AP017470">
    <property type="protein sequence ID" value="BBB32021.1"/>
    <property type="molecule type" value="Genomic_DNA"/>
</dbReference>
<feature type="domain" description="4Fe-4S ferredoxin-type" evidence="7">
    <location>
        <begin position="3"/>
        <end position="32"/>
    </location>
</feature>
<keyword evidence="3" id="KW-0479">Metal-binding</keyword>
<name>A0A7R6PPK6_9BACT</name>
<dbReference type="RefSeq" id="WP_201328360.1">
    <property type="nucleotide sequence ID" value="NZ_AP017470.1"/>
</dbReference>
<dbReference type="AlphaFoldDB" id="A0A7R6PPK6"/>
<dbReference type="PROSITE" id="PS00198">
    <property type="entry name" value="4FE4S_FER_1"/>
    <property type="match status" value="1"/>
</dbReference>
<dbReference type="PANTHER" id="PTHR43545">
    <property type="entry name" value="FORMATE DEHYDROGENASE, NITRATE-INDUCIBLE, IRON-SULFUR SUBUNIT"/>
    <property type="match status" value="1"/>
</dbReference>
<keyword evidence="4" id="KW-0677">Repeat</keyword>
<dbReference type="Gene3D" id="3.30.70.20">
    <property type="match status" value="2"/>
</dbReference>
<gene>
    <name evidence="8" type="primary">fdoH</name>
    <name evidence="8" type="ORF">TTHT_0424</name>
</gene>
<dbReference type="InterPro" id="IPR051555">
    <property type="entry name" value="FDH_Electron_Transfer_Unit"/>
</dbReference>
<evidence type="ECO:0000256" key="6">
    <source>
        <dbReference type="ARBA" id="ARBA00023014"/>
    </source>
</evidence>
<evidence type="ECO:0000256" key="4">
    <source>
        <dbReference type="ARBA" id="ARBA00022737"/>
    </source>
</evidence>
<protein>
    <submittedName>
        <fullName evidence="8">Formate dehydrogenase iron-sulfur subunit</fullName>
    </submittedName>
</protein>
<dbReference type="CDD" id="cd10561">
    <property type="entry name" value="HybA_like"/>
    <property type="match status" value="1"/>
</dbReference>
<comment type="subcellular location">
    <subcellularLocation>
        <location evidence="1">Cell envelope</location>
    </subcellularLocation>
</comment>
<feature type="domain" description="4Fe-4S ferredoxin-type" evidence="7">
    <location>
        <begin position="48"/>
        <end position="79"/>
    </location>
</feature>
<dbReference type="GO" id="GO:0046872">
    <property type="term" value="F:metal ion binding"/>
    <property type="evidence" value="ECO:0007669"/>
    <property type="project" value="UniProtKB-KW"/>
</dbReference>
<keyword evidence="9" id="KW-1185">Reference proteome</keyword>
<sequence>MSKAMLIDLTECAGCGVCAEACKKEHNLPGKVGKTLDYANYTVVNEVTDDVYMRNLCRHCVDPTCASVCPVSALHKTPEGPVVYDFDLCIGCRYCMMACPFQIPKYEWHKPIPQVRKCIMCYDTRIKKGLPTACAEACQNEGGGATYFGERDELLKMAHQRIKDNPDTYHNFVYGEHEVGGTNVMFLLPKNVPLEKFVPYGLKNNLPTEPLPDLTWNVLNKIPVFVPVWATFLTGMWWLNNRKIEVEKNNGIKPKDNDENKGE</sequence>
<evidence type="ECO:0000256" key="2">
    <source>
        <dbReference type="ARBA" id="ARBA00022485"/>
    </source>
</evidence>
<evidence type="ECO:0000313" key="9">
    <source>
        <dbReference type="Proteomes" id="UP000595564"/>
    </source>
</evidence>
<evidence type="ECO:0000256" key="3">
    <source>
        <dbReference type="ARBA" id="ARBA00022723"/>
    </source>
</evidence>
<keyword evidence="2" id="KW-0004">4Fe-4S</keyword>
<dbReference type="InterPro" id="IPR017896">
    <property type="entry name" value="4Fe4S_Fe-S-bd"/>
</dbReference>
<dbReference type="GO" id="GO:0030313">
    <property type="term" value="C:cell envelope"/>
    <property type="evidence" value="ECO:0007669"/>
    <property type="project" value="UniProtKB-SubCell"/>
</dbReference>
<proteinExistence type="predicted"/>
<organism evidence="8 9">
    <name type="scientific">Thermotomaculum hydrothermale</name>
    <dbReference type="NCBI Taxonomy" id="981385"/>
    <lineage>
        <taxon>Bacteria</taxon>
        <taxon>Pseudomonadati</taxon>
        <taxon>Acidobacteriota</taxon>
        <taxon>Holophagae</taxon>
        <taxon>Thermotomaculales</taxon>
        <taxon>Thermotomaculaceae</taxon>
        <taxon>Thermotomaculum</taxon>
    </lineage>
</organism>
<dbReference type="PANTHER" id="PTHR43545:SF4">
    <property type="entry name" value="IRON-SULFUR PROTEIN"/>
    <property type="match status" value="1"/>
</dbReference>
<dbReference type="Proteomes" id="UP000595564">
    <property type="component" value="Chromosome"/>
</dbReference>
<dbReference type="PROSITE" id="PS51379">
    <property type="entry name" value="4FE4S_FER_2"/>
    <property type="match status" value="3"/>
</dbReference>
<feature type="domain" description="4Fe-4S ferredoxin-type" evidence="7">
    <location>
        <begin position="80"/>
        <end position="109"/>
    </location>
</feature>
<reference evidence="8 9" key="1">
    <citation type="journal article" date="2012" name="Extremophiles">
        <title>Thermotomaculum hydrothermale gen. nov., sp. nov., a novel heterotrophic thermophile within the phylum Acidobacteria from a deep-sea hydrothermal vent chimney in the Southern Okinawa Trough.</title>
        <authorList>
            <person name="Izumi H."/>
            <person name="Nunoura T."/>
            <person name="Miyazaki M."/>
            <person name="Mino S."/>
            <person name="Toki T."/>
            <person name="Takai K."/>
            <person name="Sako Y."/>
            <person name="Sawabe T."/>
            <person name="Nakagawa S."/>
        </authorList>
    </citation>
    <scope>NUCLEOTIDE SEQUENCE [LARGE SCALE GENOMIC DNA]</scope>
    <source>
        <strain evidence="8 9">AC55</strain>
    </source>
</reference>
<dbReference type="KEGG" id="thyd:TTHT_0424"/>
<evidence type="ECO:0000259" key="7">
    <source>
        <dbReference type="PROSITE" id="PS51379"/>
    </source>
</evidence>
<keyword evidence="5" id="KW-0408">Iron</keyword>